<dbReference type="PROSITE" id="PS51257">
    <property type="entry name" value="PROKAR_LIPOPROTEIN"/>
    <property type="match status" value="1"/>
</dbReference>
<sequence>MKRSIIKYIGVLGLATAAMTGCTDKFDSINTDPTAITECVPGYILPYMQQQGTRVMSWEYQVGDNLHTNLYAQYFANGAAYFNSDSYTYKSAWVTDGFWTTYYVGVLKQARQVAEHVKTHPEFGNIYQIMRIFTARCTAQTTDIFGDIPYTEGATGISNAKYDSQKDIYADIFKELSEASAALTAHLNDASMAKLSDNQDLIYNGDLSKWVKLANSLRLRYALRLSYVDAATAKREGEAALKAAGGLLSSNADNAGVYITGTGTNGWPLFQISGWGEFCMSKTMEDMLKNTSTVLDPRTALWFGHTQKSTKDNPEFKGIPNGLSTEGLGKYAADERSFVWGAQAMPNWNSNDDSKSSYVLGKRQKVMDFSEVCFLKAEAALKGWSGAGAAKDDYLAGIQASFDAERAGVDAALYTADKDETYKTTGSVAWDSQSSTEGHLKQIITQKWLALYPDGVEAWSEFRRTGYPVLMPVATTLETTLPKGTFVKKLRYVDDELRENPNAKNAALNGGKGDGMNVRVWWDTGRYK</sequence>
<gene>
    <name evidence="1" type="ORF">GTC17253_23530</name>
</gene>
<name>A0AB33IYH5_9BACT</name>
<organism evidence="1">
    <name type="scientific">Prevotella sp. GTC17253</name>
    <dbReference type="NCBI Taxonomy" id="3236793"/>
    <lineage>
        <taxon>Bacteria</taxon>
        <taxon>Pseudomonadati</taxon>
        <taxon>Bacteroidota</taxon>
        <taxon>Bacteroidia</taxon>
        <taxon>Bacteroidales</taxon>
        <taxon>Prevotellaceae</taxon>
        <taxon>Prevotella</taxon>
    </lineage>
</organism>
<proteinExistence type="predicted"/>
<dbReference type="AlphaFoldDB" id="A0AB33IYH5"/>
<dbReference type="EMBL" id="AP035785">
    <property type="protein sequence ID" value="BFO72387.1"/>
    <property type="molecule type" value="Genomic_DNA"/>
</dbReference>
<reference evidence="1" key="1">
    <citation type="submission" date="2024-07" db="EMBL/GenBank/DDBJ databases">
        <title>Complete genome sequence of Prevotella sp. YM-2024 GTC17253.</title>
        <authorList>
            <person name="Hayashi M."/>
            <person name="Muto Y."/>
            <person name="Tanaka K."/>
            <person name="Niwa H."/>
        </authorList>
    </citation>
    <scope>NUCLEOTIDE SEQUENCE</scope>
    <source>
        <strain evidence="1">GTC17253</strain>
    </source>
</reference>
<dbReference type="InterPro" id="IPR011990">
    <property type="entry name" value="TPR-like_helical_dom_sf"/>
</dbReference>
<dbReference type="Gene3D" id="1.25.40.390">
    <property type="match status" value="1"/>
</dbReference>
<evidence type="ECO:0000313" key="1">
    <source>
        <dbReference type="EMBL" id="BFO72387.1"/>
    </source>
</evidence>
<dbReference type="Pfam" id="PF12741">
    <property type="entry name" value="SusD-like"/>
    <property type="match status" value="1"/>
</dbReference>
<accession>A0AB33IYH5</accession>
<dbReference type="SUPFAM" id="SSF48452">
    <property type="entry name" value="TPR-like"/>
    <property type="match status" value="1"/>
</dbReference>
<keyword evidence="1" id="KW-0449">Lipoprotein</keyword>
<dbReference type="InterPro" id="IPR024302">
    <property type="entry name" value="SusD-like"/>
</dbReference>
<protein>
    <submittedName>
        <fullName evidence="1">SusD/RagB family nutrient-binding outer membrane lipoprotein</fullName>
    </submittedName>
</protein>